<evidence type="ECO:0008006" key="3">
    <source>
        <dbReference type="Google" id="ProtNLM"/>
    </source>
</evidence>
<name>A0A9P4T312_CURKU</name>
<dbReference type="OrthoDB" id="3774232at2759"/>
<dbReference type="Proteomes" id="UP000801428">
    <property type="component" value="Unassembled WGS sequence"/>
</dbReference>
<dbReference type="AlphaFoldDB" id="A0A9P4T312"/>
<organism evidence="1 2">
    <name type="scientific">Curvularia kusanoi</name>
    <name type="common">Cochliobolus kusanoi</name>
    <dbReference type="NCBI Taxonomy" id="90978"/>
    <lineage>
        <taxon>Eukaryota</taxon>
        <taxon>Fungi</taxon>
        <taxon>Dikarya</taxon>
        <taxon>Ascomycota</taxon>
        <taxon>Pezizomycotina</taxon>
        <taxon>Dothideomycetes</taxon>
        <taxon>Pleosporomycetidae</taxon>
        <taxon>Pleosporales</taxon>
        <taxon>Pleosporineae</taxon>
        <taxon>Pleosporaceae</taxon>
        <taxon>Curvularia</taxon>
    </lineage>
</organism>
<evidence type="ECO:0000313" key="1">
    <source>
        <dbReference type="EMBL" id="KAF2993358.1"/>
    </source>
</evidence>
<sequence>MRDYPNIIDLSDETVSTVSDYVKWLYAGSMPLTLYNADDIDERDQVAEEAEKVFVTLAEAYVFGEKIVDATYKNAVVRAVAAARSSSKWNMGPESVRIVYDGTPPGSPLRRMIAESLACLAHDDAKKGVGWMSFIDGYSKEALADALKATIRFRCKVDDDALKAANSLDSYLEKE</sequence>
<accession>A0A9P4T312</accession>
<proteinExistence type="predicted"/>
<dbReference type="EMBL" id="SWKU01000054">
    <property type="protein sequence ID" value="KAF2993358.1"/>
    <property type="molecule type" value="Genomic_DNA"/>
</dbReference>
<keyword evidence="2" id="KW-1185">Reference proteome</keyword>
<dbReference type="PANTHER" id="PTHR47843:SF2">
    <property type="entry name" value="BTB DOMAIN-CONTAINING PROTEIN"/>
    <property type="match status" value="1"/>
</dbReference>
<reference evidence="1" key="1">
    <citation type="submission" date="2019-04" db="EMBL/GenBank/DDBJ databases">
        <title>Sequencing of skin fungus with MAO and IRED activity.</title>
        <authorList>
            <person name="Marsaioli A.J."/>
            <person name="Bonatto J.M.C."/>
            <person name="Reis Junior O."/>
        </authorList>
    </citation>
    <scope>NUCLEOTIDE SEQUENCE</scope>
    <source>
        <strain evidence="1">30M1</strain>
    </source>
</reference>
<protein>
    <recommendedName>
        <fullName evidence="3">BTB domain-containing protein</fullName>
    </recommendedName>
</protein>
<dbReference type="PANTHER" id="PTHR47843">
    <property type="entry name" value="BTB DOMAIN-CONTAINING PROTEIN-RELATED"/>
    <property type="match status" value="1"/>
</dbReference>
<comment type="caution">
    <text evidence="1">The sequence shown here is derived from an EMBL/GenBank/DDBJ whole genome shotgun (WGS) entry which is preliminary data.</text>
</comment>
<evidence type="ECO:0000313" key="2">
    <source>
        <dbReference type="Proteomes" id="UP000801428"/>
    </source>
</evidence>
<gene>
    <name evidence="1" type="ORF">E8E13_001642</name>
</gene>